<organism evidence="1 2">
    <name type="scientific">Marinobacter xestospongiae</name>
    <dbReference type="NCBI Taxonomy" id="994319"/>
    <lineage>
        <taxon>Bacteria</taxon>
        <taxon>Pseudomonadati</taxon>
        <taxon>Pseudomonadota</taxon>
        <taxon>Gammaproteobacteria</taxon>
        <taxon>Pseudomonadales</taxon>
        <taxon>Marinobacteraceae</taxon>
        <taxon>Marinobacter</taxon>
    </lineage>
</organism>
<dbReference type="Proteomes" id="UP001269819">
    <property type="component" value="Unassembled WGS sequence"/>
</dbReference>
<proteinExistence type="predicted"/>
<keyword evidence="2" id="KW-1185">Reference proteome</keyword>
<accession>A0ABU3W3Z7</accession>
<evidence type="ECO:0000313" key="2">
    <source>
        <dbReference type="Proteomes" id="UP001269819"/>
    </source>
</evidence>
<reference evidence="1 2" key="1">
    <citation type="submission" date="2023-10" db="EMBL/GenBank/DDBJ databases">
        <title>Characteristics and mechanism of a salt-tolerant marine origin heterotrophic nitrifying- aerobic denitrifying bacteria Marinobacter xestospongiae HN1.</title>
        <authorList>
            <person name="Qi R."/>
        </authorList>
    </citation>
    <scope>NUCLEOTIDE SEQUENCE [LARGE SCALE GENOMIC DNA]</scope>
    <source>
        <strain evidence="1 2">HN1</strain>
    </source>
</reference>
<gene>
    <name evidence="1" type="ORF">RYS15_20435</name>
</gene>
<name>A0ABU3W3Z7_9GAMM</name>
<dbReference type="EMBL" id="JAWIIJ010000025">
    <property type="protein sequence ID" value="MDV2081065.1"/>
    <property type="molecule type" value="Genomic_DNA"/>
</dbReference>
<comment type="caution">
    <text evidence="1">The sequence shown here is derived from an EMBL/GenBank/DDBJ whole genome shotgun (WGS) entry which is preliminary data.</text>
</comment>
<evidence type="ECO:0000313" key="1">
    <source>
        <dbReference type="EMBL" id="MDV2081065.1"/>
    </source>
</evidence>
<dbReference type="RefSeq" id="WP_316975360.1">
    <property type="nucleotide sequence ID" value="NZ_JAWIIJ010000025.1"/>
</dbReference>
<protein>
    <submittedName>
        <fullName evidence="1">Uncharacterized protein</fullName>
    </submittedName>
</protein>
<sequence length="120" mass="14036">MKTIEYEDLDGLCKWIDFFVNEREVWLEKTDCQLKMFGDGDDSYLVINEYSGESNSTEYFFKPDENENNLMALIFLLKQFGFCLEALLKRLPELDYIDEDIGCYASISGIKIFKDHVVSN</sequence>